<dbReference type="RefSeq" id="WP_379712587.1">
    <property type="nucleotide sequence ID" value="NZ_JBHTBS010000005.1"/>
</dbReference>
<evidence type="ECO:0000256" key="1">
    <source>
        <dbReference type="ARBA" id="ARBA00004167"/>
    </source>
</evidence>
<accession>A0ABW2L652</accession>
<dbReference type="EMBL" id="JBHTBS010000005">
    <property type="protein sequence ID" value="MFC7337874.1"/>
    <property type="molecule type" value="Genomic_DNA"/>
</dbReference>
<gene>
    <name evidence="7" type="ORF">ACFQY0_11850</name>
</gene>
<evidence type="ECO:0000256" key="2">
    <source>
        <dbReference type="ARBA" id="ARBA00022481"/>
    </source>
</evidence>
<keyword evidence="8" id="KW-1185">Reference proteome</keyword>
<protein>
    <submittedName>
        <fullName evidence="7">Type II secretion system protein</fullName>
    </submittedName>
</protein>
<dbReference type="InterPro" id="IPR045584">
    <property type="entry name" value="Pilin-like"/>
</dbReference>
<dbReference type="InterPro" id="IPR012902">
    <property type="entry name" value="N_methyl_site"/>
</dbReference>
<dbReference type="Proteomes" id="UP001596472">
    <property type="component" value="Unassembled WGS sequence"/>
</dbReference>
<evidence type="ECO:0000256" key="6">
    <source>
        <dbReference type="SAM" id="Phobius"/>
    </source>
</evidence>
<dbReference type="PRINTS" id="PR00813">
    <property type="entry name" value="BCTERIALGSPG"/>
</dbReference>
<keyword evidence="2" id="KW-0488">Methylation</keyword>
<comment type="subcellular location">
    <subcellularLocation>
        <location evidence="1">Membrane</location>
        <topology evidence="1">Single-pass membrane protein</topology>
    </subcellularLocation>
</comment>
<dbReference type="Gene3D" id="3.30.700.10">
    <property type="entry name" value="Glycoprotein, Type 4 Pilin"/>
    <property type="match status" value="1"/>
</dbReference>
<name>A0ABW2L652_9BACT</name>
<dbReference type="NCBIfam" id="TIGR02532">
    <property type="entry name" value="IV_pilin_GFxxxE"/>
    <property type="match status" value="1"/>
</dbReference>
<dbReference type="SUPFAM" id="SSF54523">
    <property type="entry name" value="Pili subunits"/>
    <property type="match status" value="1"/>
</dbReference>
<proteinExistence type="predicted"/>
<evidence type="ECO:0000256" key="4">
    <source>
        <dbReference type="ARBA" id="ARBA00022989"/>
    </source>
</evidence>
<feature type="transmembrane region" description="Helical" evidence="6">
    <location>
        <begin position="20"/>
        <end position="43"/>
    </location>
</feature>
<comment type="caution">
    <text evidence="7">The sequence shown here is derived from an EMBL/GenBank/DDBJ whole genome shotgun (WGS) entry which is preliminary data.</text>
</comment>
<evidence type="ECO:0000256" key="5">
    <source>
        <dbReference type="ARBA" id="ARBA00023136"/>
    </source>
</evidence>
<evidence type="ECO:0000313" key="7">
    <source>
        <dbReference type="EMBL" id="MFC7337874.1"/>
    </source>
</evidence>
<keyword evidence="4 6" id="KW-1133">Transmembrane helix</keyword>
<dbReference type="PANTHER" id="PTHR30093:SF44">
    <property type="entry name" value="TYPE II SECRETION SYSTEM CORE PROTEIN G"/>
    <property type="match status" value="1"/>
</dbReference>
<dbReference type="InterPro" id="IPR000983">
    <property type="entry name" value="Bac_GSPG_pilin"/>
</dbReference>
<evidence type="ECO:0000256" key="3">
    <source>
        <dbReference type="ARBA" id="ARBA00022692"/>
    </source>
</evidence>
<dbReference type="PANTHER" id="PTHR30093">
    <property type="entry name" value="GENERAL SECRETION PATHWAY PROTEIN G"/>
    <property type="match status" value="1"/>
</dbReference>
<sequence length="237" mass="26354">MKYQNSNELKGAARRKSQGFTLTELMVVILIIVVLAALSFSGYKRMKSNASAMVDMNDMRTVYSAINMYTADNNGFLPTAFSGVGPEYYKGKKGLVNSIHPYLGVDEPEDGHYFKELASENFKKSTADGGPSMLIMQQVYSGRGEIENPSRPEPSILPFGYPTNHRAPMRWSAAISKMGNPSMRLMMTENDSLHPNYNGSTPGWFDGLADEMAHGSYRLGLYWDGRVGKLDINLNPR</sequence>
<reference evidence="8" key="1">
    <citation type="journal article" date="2019" name="Int. J. Syst. Evol. Microbiol.">
        <title>The Global Catalogue of Microorganisms (GCM) 10K type strain sequencing project: providing services to taxonomists for standard genome sequencing and annotation.</title>
        <authorList>
            <consortium name="The Broad Institute Genomics Platform"/>
            <consortium name="The Broad Institute Genome Sequencing Center for Infectious Disease"/>
            <person name="Wu L."/>
            <person name="Ma J."/>
        </authorList>
    </citation>
    <scope>NUCLEOTIDE SEQUENCE [LARGE SCALE GENOMIC DNA]</scope>
    <source>
        <strain evidence="8">CGMCC 4.1467</strain>
    </source>
</reference>
<organism evidence="7 8">
    <name type="scientific">Haloferula chungangensis</name>
    <dbReference type="NCBI Taxonomy" id="1048331"/>
    <lineage>
        <taxon>Bacteria</taxon>
        <taxon>Pseudomonadati</taxon>
        <taxon>Verrucomicrobiota</taxon>
        <taxon>Verrucomicrobiia</taxon>
        <taxon>Verrucomicrobiales</taxon>
        <taxon>Verrucomicrobiaceae</taxon>
        <taxon>Haloferula</taxon>
    </lineage>
</organism>
<evidence type="ECO:0000313" key="8">
    <source>
        <dbReference type="Proteomes" id="UP001596472"/>
    </source>
</evidence>
<keyword evidence="5 6" id="KW-0472">Membrane</keyword>
<dbReference type="Pfam" id="PF07963">
    <property type="entry name" value="N_methyl"/>
    <property type="match status" value="1"/>
</dbReference>
<keyword evidence="3 6" id="KW-0812">Transmembrane</keyword>